<dbReference type="Pfam" id="PF01593">
    <property type="entry name" value="Amino_oxidase"/>
    <property type="match status" value="1"/>
</dbReference>
<feature type="domain" description="Amine oxidase" evidence="2">
    <location>
        <begin position="57"/>
        <end position="468"/>
    </location>
</feature>
<name>A0A2V3IVA6_9FLOR</name>
<dbReference type="OrthoDB" id="3076at2759"/>
<dbReference type="Proteomes" id="UP000247409">
    <property type="component" value="Unassembled WGS sequence"/>
</dbReference>
<accession>A0A2V3IVA6</accession>
<evidence type="ECO:0000259" key="2">
    <source>
        <dbReference type="Pfam" id="PF01593"/>
    </source>
</evidence>
<feature type="chain" id="PRO_5015930602" description="Amine oxidase domain-containing protein" evidence="1">
    <location>
        <begin position="23"/>
        <end position="630"/>
    </location>
</feature>
<keyword evidence="1" id="KW-0732">Signal</keyword>
<dbReference type="Gene3D" id="3.50.50.60">
    <property type="entry name" value="FAD/NAD(P)-binding domain"/>
    <property type="match status" value="1"/>
</dbReference>
<dbReference type="SUPFAM" id="SSF51905">
    <property type="entry name" value="FAD/NAD(P)-binding domain"/>
    <property type="match status" value="1"/>
</dbReference>
<proteinExistence type="predicted"/>
<feature type="signal peptide" evidence="1">
    <location>
        <begin position="1"/>
        <end position="22"/>
    </location>
</feature>
<dbReference type="InterPro" id="IPR036188">
    <property type="entry name" value="FAD/NAD-bd_sf"/>
</dbReference>
<gene>
    <name evidence="3" type="ORF">BWQ96_04162</name>
</gene>
<dbReference type="EMBL" id="NBIV01000045">
    <property type="protein sequence ID" value="PXF46062.1"/>
    <property type="molecule type" value="Genomic_DNA"/>
</dbReference>
<dbReference type="InterPro" id="IPR002937">
    <property type="entry name" value="Amino_oxidase"/>
</dbReference>
<dbReference type="PANTHER" id="PTHR42923">
    <property type="entry name" value="PROTOPORPHYRINOGEN OXIDASE"/>
    <property type="match status" value="1"/>
</dbReference>
<reference evidence="3 4" key="1">
    <citation type="journal article" date="2018" name="Mol. Biol. Evol.">
        <title>Analysis of the draft genome of the red seaweed Gracilariopsis chorda provides insights into genome size evolution in Rhodophyta.</title>
        <authorList>
            <person name="Lee J."/>
            <person name="Yang E.C."/>
            <person name="Graf L."/>
            <person name="Yang J.H."/>
            <person name="Qiu H."/>
            <person name="Zel Zion U."/>
            <person name="Chan C.X."/>
            <person name="Stephens T.G."/>
            <person name="Weber A.P.M."/>
            <person name="Boo G.H."/>
            <person name="Boo S.M."/>
            <person name="Kim K.M."/>
            <person name="Shin Y."/>
            <person name="Jung M."/>
            <person name="Lee S.J."/>
            <person name="Yim H.S."/>
            <person name="Lee J.H."/>
            <person name="Bhattacharya D."/>
            <person name="Yoon H.S."/>
        </authorList>
    </citation>
    <scope>NUCLEOTIDE SEQUENCE [LARGE SCALE GENOMIC DNA]</scope>
    <source>
        <strain evidence="3 4">SKKU-2015</strain>
        <tissue evidence="3">Whole body</tissue>
    </source>
</reference>
<protein>
    <recommendedName>
        <fullName evidence="2">Amine oxidase domain-containing protein</fullName>
    </recommendedName>
</protein>
<sequence length="630" mass="69999">MLRSKGVAQLLVFFLSPLLALSSTPSDCRVAIVGAGIGGVYTAWRLTVDTKTVTANHVCIFEAKSRAGGRIATVRSPIPGFENFTLDLGAYRYNRISHPTVRYLIEDVLQISTSCYTDPLNLNPEACESASRTIFTSRGKVFGFQPNGTDSESAFENYTKAIPYNIDPKYQWNATSSQTSPRSIFSLFIGPKTVIPELQLYPQLLEEANYTRAMLLADDIIVSLRNGMYKGVSYRDITLWQIAVAEGFTPEELRLFIDRSGTGAGSFLHSNVERLLQGVLRSAALRKAEVSGLAGLFVPVQLRDGKIRRIGMITIIERMLSQITSKGVRVFYDSKVTGIDRVWRYSKLVRLSFVNGESVKVRKVVLDIGKPDLVALGLNSEPLKSSSELFRRAVERIVSYPYAKTYCFWEDAWWITKLNKSAGIVRTADQSIFTARYHDGDYVCELREGDGRRKCRGAILTSYIGGDTTGGGPAITVRTTNDKPYTPLTNSDSIRIIVAGNMSAHEQLYFDEVHKQLRRAHGSTFKSFGLDVQTDLSNASGCVVGDWSEVGIHVEHGSGRGEENVFDLYTRPVADLDISLVNEAWAEVYGWAESSLRSAERALFHAFGVGRPSWMDDVFHRSVVEKFNLG</sequence>
<evidence type="ECO:0000313" key="3">
    <source>
        <dbReference type="EMBL" id="PXF46062.1"/>
    </source>
</evidence>
<dbReference type="GO" id="GO:0016491">
    <property type="term" value="F:oxidoreductase activity"/>
    <property type="evidence" value="ECO:0007669"/>
    <property type="project" value="InterPro"/>
</dbReference>
<evidence type="ECO:0000313" key="4">
    <source>
        <dbReference type="Proteomes" id="UP000247409"/>
    </source>
</evidence>
<comment type="caution">
    <text evidence="3">The sequence shown here is derived from an EMBL/GenBank/DDBJ whole genome shotgun (WGS) entry which is preliminary data.</text>
</comment>
<keyword evidence="4" id="KW-1185">Reference proteome</keyword>
<organism evidence="3 4">
    <name type="scientific">Gracilariopsis chorda</name>
    <dbReference type="NCBI Taxonomy" id="448386"/>
    <lineage>
        <taxon>Eukaryota</taxon>
        <taxon>Rhodophyta</taxon>
        <taxon>Florideophyceae</taxon>
        <taxon>Rhodymeniophycidae</taxon>
        <taxon>Gracilariales</taxon>
        <taxon>Gracilariaceae</taxon>
        <taxon>Gracilariopsis</taxon>
    </lineage>
</organism>
<evidence type="ECO:0000256" key="1">
    <source>
        <dbReference type="SAM" id="SignalP"/>
    </source>
</evidence>
<dbReference type="AlphaFoldDB" id="A0A2V3IVA6"/>
<dbReference type="InterPro" id="IPR050464">
    <property type="entry name" value="Zeta_carotene_desat/Oxidored"/>
</dbReference>